<dbReference type="Pfam" id="PF01555">
    <property type="entry name" value="N6_N4_Mtase"/>
    <property type="match status" value="1"/>
</dbReference>
<evidence type="ECO:0000256" key="4">
    <source>
        <dbReference type="RuleBase" id="RU362026"/>
    </source>
</evidence>
<reference evidence="6" key="1">
    <citation type="submission" date="2023-07" db="EMBL/GenBank/DDBJ databases">
        <authorList>
            <person name="Aktuganov G."/>
            <person name="Boyko T."/>
            <person name="Delegan Y."/>
            <person name="Galimzianova N."/>
            <person name="Gilvanova E."/>
            <person name="Korobov V."/>
            <person name="Kuzmina L."/>
            <person name="Melentiev A."/>
            <person name="Milman P."/>
            <person name="Ryabova A."/>
            <person name="Stupak E."/>
            <person name="Yasakov T."/>
            <person name="Zharikova N."/>
            <person name="Zhurenko E."/>
        </authorList>
    </citation>
    <scope>NUCLEOTIDE SEQUENCE</scope>
    <source>
        <strain evidence="6">IB-739</strain>
    </source>
</reference>
<keyword evidence="3" id="KW-0680">Restriction system</keyword>
<feature type="domain" description="DNA methylase N-4/N-6" evidence="5">
    <location>
        <begin position="30"/>
        <end position="271"/>
    </location>
</feature>
<dbReference type="GO" id="GO:0032259">
    <property type="term" value="P:methylation"/>
    <property type="evidence" value="ECO:0007669"/>
    <property type="project" value="UniProtKB-KW"/>
</dbReference>
<comment type="caution">
    <text evidence="6">The sequence shown here is derived from an EMBL/GenBank/DDBJ whole genome shotgun (WGS) entry which is preliminary data.</text>
</comment>
<sequence length="278" mass="31509">MVIERLEHSEYAVSCCDGAKGLLQLPDKSIKLVYGSPPYPNAERDYGIWKSSEYIEKISPFIDASVKKLREDGFLVINIKANREKATSKTSTKRSLVVERLAIMLEEHWSLHCVDIEIWVKENPVPTGLRVACQDAYEQNLWFSLSPKWTINLDDIRRPYESHSVKTYEGYEYKPRSNGLSYVRKNKRIQPHPLGALPTNIIQGGVSSRILGHQAAQPLYLPEKYIKATTSPGDLVVDPWMGSGTTGVAALSLKRKFIGFDLVEQHVSDAEKRFRALF</sequence>
<evidence type="ECO:0000256" key="3">
    <source>
        <dbReference type="ARBA" id="ARBA00022747"/>
    </source>
</evidence>
<dbReference type="Gene3D" id="3.40.50.150">
    <property type="entry name" value="Vaccinia Virus protein VP39"/>
    <property type="match status" value="1"/>
</dbReference>
<evidence type="ECO:0000259" key="5">
    <source>
        <dbReference type="Pfam" id="PF01555"/>
    </source>
</evidence>
<dbReference type="GO" id="GO:0008168">
    <property type="term" value="F:methyltransferase activity"/>
    <property type="evidence" value="ECO:0007669"/>
    <property type="project" value="UniProtKB-KW"/>
</dbReference>
<dbReference type="Proteomes" id="UP001168883">
    <property type="component" value="Unassembled WGS sequence"/>
</dbReference>
<accession>A0ABT8VFP7</accession>
<organism evidence="6 7">
    <name type="scientific">Paenibacillus ehimensis</name>
    <dbReference type="NCBI Taxonomy" id="79264"/>
    <lineage>
        <taxon>Bacteria</taxon>
        <taxon>Bacillati</taxon>
        <taxon>Bacillota</taxon>
        <taxon>Bacilli</taxon>
        <taxon>Bacillales</taxon>
        <taxon>Paenibacillaceae</taxon>
        <taxon>Paenibacillus</taxon>
    </lineage>
</organism>
<dbReference type="EMBL" id="JAUMKJ010000031">
    <property type="protein sequence ID" value="MDO3679811.1"/>
    <property type="molecule type" value="Genomic_DNA"/>
</dbReference>
<dbReference type="PRINTS" id="PR00508">
    <property type="entry name" value="S21N4MTFRASE"/>
</dbReference>
<keyword evidence="2 6" id="KW-0808">Transferase</keyword>
<evidence type="ECO:0000313" key="6">
    <source>
        <dbReference type="EMBL" id="MDO3679811.1"/>
    </source>
</evidence>
<protein>
    <recommendedName>
        <fullName evidence="4">Methyltransferase</fullName>
        <ecNumber evidence="4">2.1.1.-</ecNumber>
    </recommendedName>
</protein>
<dbReference type="EC" id="2.1.1.-" evidence="4"/>
<keyword evidence="7" id="KW-1185">Reference proteome</keyword>
<gene>
    <name evidence="6" type="ORF">Q3C12_22625</name>
</gene>
<proteinExistence type="inferred from homology"/>
<keyword evidence="1 6" id="KW-0489">Methyltransferase</keyword>
<dbReference type="InterPro" id="IPR002941">
    <property type="entry name" value="DNA_methylase_N4/N6"/>
</dbReference>
<dbReference type="InterPro" id="IPR001091">
    <property type="entry name" value="RM_Methyltransferase"/>
</dbReference>
<evidence type="ECO:0000313" key="7">
    <source>
        <dbReference type="Proteomes" id="UP001168883"/>
    </source>
</evidence>
<dbReference type="InterPro" id="IPR029063">
    <property type="entry name" value="SAM-dependent_MTases_sf"/>
</dbReference>
<evidence type="ECO:0000256" key="2">
    <source>
        <dbReference type="ARBA" id="ARBA00022679"/>
    </source>
</evidence>
<name>A0ABT8VFP7_9BACL</name>
<comment type="similarity">
    <text evidence="4">Belongs to the N(4)/N(6)-methyltransferase family.</text>
</comment>
<dbReference type="RefSeq" id="WP_302880060.1">
    <property type="nucleotide sequence ID" value="NZ_JAUMKJ010000031.1"/>
</dbReference>
<dbReference type="SUPFAM" id="SSF53335">
    <property type="entry name" value="S-adenosyl-L-methionine-dependent methyltransferases"/>
    <property type="match status" value="1"/>
</dbReference>
<evidence type="ECO:0000256" key="1">
    <source>
        <dbReference type="ARBA" id="ARBA00022603"/>
    </source>
</evidence>